<dbReference type="CDD" id="cd07937">
    <property type="entry name" value="DRE_TIM_PC_TC_5S"/>
    <property type="match status" value="1"/>
</dbReference>
<feature type="domain" description="Lipoyl-binding" evidence="2">
    <location>
        <begin position="532"/>
        <end position="601"/>
    </location>
</feature>
<keyword evidence="1" id="KW-0092">Biotin</keyword>
<comment type="caution">
    <text evidence="4">The sequence shown here is derived from an EMBL/GenBank/DDBJ whole genome shotgun (WGS) entry which is preliminary data.</text>
</comment>
<dbReference type="Pfam" id="PF00364">
    <property type="entry name" value="Biotin_lipoyl"/>
    <property type="match status" value="2"/>
</dbReference>
<dbReference type="InterPro" id="IPR011053">
    <property type="entry name" value="Single_hybrid_motif"/>
</dbReference>
<dbReference type="InterPro" id="IPR001882">
    <property type="entry name" value="Biotin_BS"/>
</dbReference>
<dbReference type="InterPro" id="IPR013785">
    <property type="entry name" value="Aldolase_TIM"/>
</dbReference>
<feature type="domain" description="Pyruvate carboxyltransferase" evidence="3">
    <location>
        <begin position="13"/>
        <end position="273"/>
    </location>
</feature>
<dbReference type="PANTHER" id="PTHR43778">
    <property type="entry name" value="PYRUVATE CARBOXYLASE"/>
    <property type="match status" value="1"/>
</dbReference>
<dbReference type="InterPro" id="IPR000089">
    <property type="entry name" value="Biotin_lipoyl"/>
</dbReference>
<dbReference type="GO" id="GO:0006094">
    <property type="term" value="P:gluconeogenesis"/>
    <property type="evidence" value="ECO:0007669"/>
    <property type="project" value="TreeGrafter"/>
</dbReference>
<dbReference type="GO" id="GO:0004736">
    <property type="term" value="F:pyruvate carboxylase activity"/>
    <property type="evidence" value="ECO:0007669"/>
    <property type="project" value="UniProtKB-ARBA"/>
</dbReference>
<dbReference type="Proteomes" id="UP000742786">
    <property type="component" value="Unassembled WGS sequence"/>
</dbReference>
<dbReference type="NCBIfam" id="NF006761">
    <property type="entry name" value="PRK09282.1"/>
    <property type="match status" value="1"/>
</dbReference>
<keyword evidence="5" id="KW-1185">Reference proteome</keyword>
<gene>
    <name evidence="4" type="primary">oadA</name>
    <name evidence="4" type="ORF">GTOL_13282</name>
</gene>
<evidence type="ECO:0000259" key="2">
    <source>
        <dbReference type="PROSITE" id="PS50968"/>
    </source>
</evidence>
<accession>A0A916J6G0</accession>
<dbReference type="Pfam" id="PF02436">
    <property type="entry name" value="PYC_OADA"/>
    <property type="match status" value="1"/>
</dbReference>
<dbReference type="InterPro" id="IPR055268">
    <property type="entry name" value="PCB-like"/>
</dbReference>
<dbReference type="PANTHER" id="PTHR43778:SF2">
    <property type="entry name" value="PYRUVATE CARBOXYLASE, MITOCHONDRIAL"/>
    <property type="match status" value="1"/>
</dbReference>
<dbReference type="GO" id="GO:0008948">
    <property type="term" value="F:oxaloacetate decarboxylase activity"/>
    <property type="evidence" value="ECO:0007669"/>
    <property type="project" value="InterPro"/>
</dbReference>
<dbReference type="InterPro" id="IPR005776">
    <property type="entry name" value="OadA"/>
</dbReference>
<dbReference type="PROSITE" id="PS00188">
    <property type="entry name" value="BIOTIN"/>
    <property type="match status" value="2"/>
</dbReference>
<evidence type="ECO:0000259" key="3">
    <source>
        <dbReference type="PROSITE" id="PS50991"/>
    </source>
</evidence>
<name>A0A916J6G0_9PROT</name>
<dbReference type="CDD" id="cd06850">
    <property type="entry name" value="biotinyl_domain"/>
    <property type="match status" value="2"/>
</dbReference>
<dbReference type="Pfam" id="PF00682">
    <property type="entry name" value="HMGL-like"/>
    <property type="match status" value="1"/>
</dbReference>
<evidence type="ECO:0000313" key="5">
    <source>
        <dbReference type="Proteomes" id="UP000742786"/>
    </source>
</evidence>
<evidence type="ECO:0000313" key="4">
    <source>
        <dbReference type="EMBL" id="CAG4885399.1"/>
    </source>
</evidence>
<proteinExistence type="predicted"/>
<dbReference type="Gene3D" id="3.20.20.70">
    <property type="entry name" value="Aldolase class I"/>
    <property type="match status" value="1"/>
</dbReference>
<dbReference type="GO" id="GO:0005737">
    <property type="term" value="C:cytoplasm"/>
    <property type="evidence" value="ECO:0007669"/>
    <property type="project" value="TreeGrafter"/>
</dbReference>
<dbReference type="GO" id="GO:0006814">
    <property type="term" value="P:sodium ion transport"/>
    <property type="evidence" value="ECO:0007669"/>
    <property type="project" value="InterPro"/>
</dbReference>
<reference evidence="4" key="1">
    <citation type="submission" date="2021-04" db="EMBL/GenBank/DDBJ databases">
        <authorList>
            <person name="Hornung B."/>
        </authorList>
    </citation>
    <scope>NUCLEOTIDE SEQUENCE</scope>
    <source>
        <strain evidence="4">G5G6</strain>
    </source>
</reference>
<evidence type="ECO:0000256" key="1">
    <source>
        <dbReference type="ARBA" id="ARBA00023267"/>
    </source>
</evidence>
<dbReference type="NCBIfam" id="NF010643">
    <property type="entry name" value="PRK14040.1"/>
    <property type="match status" value="1"/>
</dbReference>
<dbReference type="InterPro" id="IPR000891">
    <property type="entry name" value="PYR_CT"/>
</dbReference>
<dbReference type="SUPFAM" id="SSF89000">
    <property type="entry name" value="post-HMGL domain-like"/>
    <property type="match status" value="1"/>
</dbReference>
<dbReference type="SUPFAM" id="SSF51569">
    <property type="entry name" value="Aldolase"/>
    <property type="match status" value="1"/>
</dbReference>
<sequence>MSKEKAKTKKPPLGITEVVLRDAHQSLLATRMRLDDMLPIADKLDQVGFWSIESWGGATFDACIRYLGEDPWERLRAMKKAMPKTRQQMLFRGQNILGYRHYADDVVEKFVERCAVNGIDVFRVFDAMNDPRNLETAIRAVIKQGKHAQGTLSYTVSPVDTIDKWVDLGKRIEDMGSHSICIKDMAGLLTPYVAFELVSRLKAALKIPIHMQCHATTGMSTAAYLKAVEAGVDNVDTAISSMSMTYGHSPTESLVAILAGTERDTGLNMLLLAEIADYFREVRKKYAKFEGSLKGVDARIIIAQVPGGMLTNMESQLKEQNAGHRMAEVLAEIPKVREDLGFIPLVTPTSQIVGSQAVINVLTGERYKSMTKETSAVLKGEYGATSAPVNKALQEKVLAGGKAITCRPADLLKPEMDKLTAELRDIVAKKGIRTGLHEVEDVLTYALFQQVGLKFFENRDNPAAFEPVPSEQDAVPKAATPAMAGGEVFTVTGRGQSFQVQVSATGAAGAAAAAAAMSGAATAPAAAAPAAAATMGSPLAGNIWKVEVESGQSVEEGDLLFVLEAMKMEYEVLADRPGKIAEVLAKKGDAVLKGQPLLSFVGAATAPAATAATSVQSTATAASTKGGVPAPLAGNVWKIEVKEGQVVQEGDLLLILEAMKMENEIIAERDGTVGQLLVQEGNKVDIGQILLTLV</sequence>
<dbReference type="NCBIfam" id="TIGR01108">
    <property type="entry name" value="oadA"/>
    <property type="match status" value="1"/>
</dbReference>
<dbReference type="RefSeq" id="WP_220637138.1">
    <property type="nucleotide sequence ID" value="NZ_CAJQUM010000001.1"/>
</dbReference>
<dbReference type="InterPro" id="IPR003379">
    <property type="entry name" value="Carboxylase_cons_dom"/>
</dbReference>
<dbReference type="PROSITE" id="PS50968">
    <property type="entry name" value="BIOTINYL_LIPOYL"/>
    <property type="match status" value="2"/>
</dbReference>
<feature type="domain" description="Lipoyl-binding" evidence="2">
    <location>
        <begin position="618"/>
        <end position="694"/>
    </location>
</feature>
<dbReference type="Gene3D" id="2.40.50.100">
    <property type="match status" value="2"/>
</dbReference>
<dbReference type="AlphaFoldDB" id="A0A916J6G0"/>
<dbReference type="FunFam" id="2.40.50.100:FF:000003">
    <property type="entry name" value="Acetyl-CoA carboxylase biotin carboxyl carrier protein"/>
    <property type="match status" value="2"/>
</dbReference>
<dbReference type="EMBL" id="CAJQUM010000001">
    <property type="protein sequence ID" value="CAG4885399.1"/>
    <property type="molecule type" value="Genomic_DNA"/>
</dbReference>
<dbReference type="PROSITE" id="PS50991">
    <property type="entry name" value="PYR_CT"/>
    <property type="match status" value="1"/>
</dbReference>
<dbReference type="SUPFAM" id="SSF51230">
    <property type="entry name" value="Single hybrid motif"/>
    <property type="match status" value="2"/>
</dbReference>
<organism evidence="4 5">
    <name type="scientific">Georgfuchsia toluolica</name>
    <dbReference type="NCBI Taxonomy" id="424218"/>
    <lineage>
        <taxon>Bacteria</taxon>
        <taxon>Pseudomonadati</taxon>
        <taxon>Pseudomonadota</taxon>
        <taxon>Betaproteobacteria</taxon>
        <taxon>Nitrosomonadales</taxon>
        <taxon>Sterolibacteriaceae</taxon>
        <taxon>Georgfuchsia</taxon>
    </lineage>
</organism>
<protein>
    <submittedName>
        <fullName evidence="4">Oxaloacetate decarboxylase alpha chain</fullName>
    </submittedName>
</protein>